<name>A0AAF0CDC7_9GAMM</name>
<dbReference type="PANTHER" id="PTHR30203">
    <property type="entry name" value="OUTER MEMBRANE CATION EFFLUX PROTEIN"/>
    <property type="match status" value="1"/>
</dbReference>
<dbReference type="InterPro" id="IPR003423">
    <property type="entry name" value="OMP_efflux"/>
</dbReference>
<evidence type="ECO:0000256" key="1">
    <source>
        <dbReference type="ARBA" id="ARBA00007613"/>
    </source>
</evidence>
<dbReference type="InterPro" id="IPR010131">
    <property type="entry name" value="MdtP/NodT-like"/>
</dbReference>
<organism evidence="2 3">
    <name type="scientific">Thalassomonas viridans</name>
    <dbReference type="NCBI Taxonomy" id="137584"/>
    <lineage>
        <taxon>Bacteria</taxon>
        <taxon>Pseudomonadati</taxon>
        <taxon>Pseudomonadota</taxon>
        <taxon>Gammaproteobacteria</taxon>
        <taxon>Alteromonadales</taxon>
        <taxon>Colwelliaceae</taxon>
        <taxon>Thalassomonas</taxon>
    </lineage>
</organism>
<dbReference type="Proteomes" id="UP000032352">
    <property type="component" value="Chromosome"/>
</dbReference>
<protein>
    <submittedName>
        <fullName evidence="2">TolC family protein</fullName>
    </submittedName>
</protein>
<accession>A0AAF0CDC7</accession>
<dbReference type="Gene3D" id="1.20.1600.10">
    <property type="entry name" value="Outer membrane efflux proteins (OEP)"/>
    <property type="match status" value="1"/>
</dbReference>
<dbReference type="EMBL" id="CP059733">
    <property type="protein sequence ID" value="WDE07994.1"/>
    <property type="molecule type" value="Genomic_DNA"/>
</dbReference>
<keyword evidence="3" id="KW-1185">Reference proteome</keyword>
<proteinExistence type="inferred from homology"/>
<dbReference type="AlphaFoldDB" id="A0AAF0CDC7"/>
<evidence type="ECO:0000313" key="2">
    <source>
        <dbReference type="EMBL" id="WDE07994.1"/>
    </source>
</evidence>
<dbReference type="KEGG" id="tvd:SG34_014525"/>
<dbReference type="PANTHER" id="PTHR30203:SF24">
    <property type="entry name" value="BLR4935 PROTEIN"/>
    <property type="match status" value="1"/>
</dbReference>
<dbReference type="RefSeq" id="WP_044840180.1">
    <property type="nucleotide sequence ID" value="NZ_CP059733.1"/>
</dbReference>
<evidence type="ECO:0000313" key="3">
    <source>
        <dbReference type="Proteomes" id="UP000032352"/>
    </source>
</evidence>
<dbReference type="Pfam" id="PF02321">
    <property type="entry name" value="OEP"/>
    <property type="match status" value="1"/>
</dbReference>
<reference evidence="2 3" key="2">
    <citation type="journal article" date="2022" name="Mar. Drugs">
        <title>Bioassay-Guided Fractionation Leads to the Detection of Cholic Acid Generated by the Rare Thalassomonas sp.</title>
        <authorList>
            <person name="Pheiffer F."/>
            <person name="Schneider Y.K."/>
            <person name="Hansen E.H."/>
            <person name="Andersen J.H."/>
            <person name="Isaksson J."/>
            <person name="Busche T."/>
            <person name="R C."/>
            <person name="Kalinowski J."/>
            <person name="Zyl L.V."/>
            <person name="Trindade M."/>
        </authorList>
    </citation>
    <scope>NUCLEOTIDE SEQUENCE [LARGE SCALE GENOMIC DNA]</scope>
    <source>
        <strain evidence="2 3">XOM25</strain>
    </source>
</reference>
<dbReference type="GO" id="GO:0015562">
    <property type="term" value="F:efflux transmembrane transporter activity"/>
    <property type="evidence" value="ECO:0007669"/>
    <property type="project" value="InterPro"/>
</dbReference>
<sequence>MFYSFYAPFQGADLRRPVITCLVAIGLLLLSPRSIAENQAQDMALAQANGSSLTLASAIRRTLKENPSLKLFKYRRLALDGQQQVQGLTPGYELGVEVENFAGTGDFNAVGAAELNVSLSSVLEMGDKRAARLGVVNSRGLVVDAERKLASLNLLAEVTRRYIDVLGAQERVRLAEEAGQLAQQALLEVEKRFHAGAAPGAEVKRARAAVGTARLGASAEQQQLEHAKLALAMMWKETEPSFARVDGDLFNFSVDIEFNRLLAKVKQNPAFTVLAGEERLKQAELRLARTRAKADIKWSVGLKQNLELDDTAITAGFSLPLFAPERNYGAEASAQAARDQVLARQEAAVLKLHSQLYLAYSNRQQAIFTANSLKDTIIPMLKQALDETQTAYQSGRYPYLDYLTARQELLFARRALIDAGVAALSYGADIEQLIAEPLSASRDPALMNTFQGLTQ</sequence>
<comment type="similarity">
    <text evidence="1">Belongs to the outer membrane factor (OMF) (TC 1.B.17) family.</text>
</comment>
<dbReference type="SUPFAM" id="SSF56954">
    <property type="entry name" value="Outer membrane efflux proteins (OEP)"/>
    <property type="match status" value="1"/>
</dbReference>
<reference evidence="2 3" key="1">
    <citation type="journal article" date="2015" name="Genome Announc.">
        <title>Draft Genome Sequences of Marine Isolates of Thalassomonas viridans and Thalassomonas actiniarum.</title>
        <authorList>
            <person name="Olonade I."/>
            <person name="van Zyl L.J."/>
            <person name="Trindade M."/>
        </authorList>
    </citation>
    <scope>NUCLEOTIDE SEQUENCE [LARGE SCALE GENOMIC DNA]</scope>
    <source>
        <strain evidence="2 3">XOM25</strain>
    </source>
</reference>
<gene>
    <name evidence="2" type="ORF">SG34_014525</name>
</gene>